<dbReference type="GO" id="GO:0003697">
    <property type="term" value="F:single-stranded DNA binding"/>
    <property type="evidence" value="ECO:0007669"/>
    <property type="project" value="InterPro"/>
</dbReference>
<feature type="compositionally biased region" description="Basic and acidic residues" evidence="2">
    <location>
        <begin position="453"/>
        <end position="463"/>
    </location>
</feature>
<protein>
    <recommendedName>
        <fullName evidence="3">Zinc finger Mcm10/DnaG-type domain-containing protein</fullName>
    </recommendedName>
</protein>
<dbReference type="InterPro" id="IPR015408">
    <property type="entry name" value="Znf_Mcm10/DnaG"/>
</dbReference>
<feature type="compositionally biased region" description="Low complexity" evidence="2">
    <location>
        <begin position="51"/>
        <end position="66"/>
    </location>
</feature>
<feature type="region of interest" description="Disordered" evidence="2">
    <location>
        <begin position="47"/>
        <end position="72"/>
    </location>
</feature>
<proteinExistence type="inferred from homology"/>
<gene>
    <name evidence="4" type="ORF">FA14DRAFT_155994</name>
</gene>
<dbReference type="InterPro" id="IPR012340">
    <property type="entry name" value="NA-bd_OB-fold"/>
</dbReference>
<feature type="region of interest" description="Disordered" evidence="2">
    <location>
        <begin position="302"/>
        <end position="328"/>
    </location>
</feature>
<evidence type="ECO:0000313" key="4">
    <source>
        <dbReference type="EMBL" id="PWN33297.1"/>
    </source>
</evidence>
<organism evidence="4 5">
    <name type="scientific">Meira miltonrushii</name>
    <dbReference type="NCBI Taxonomy" id="1280837"/>
    <lineage>
        <taxon>Eukaryota</taxon>
        <taxon>Fungi</taxon>
        <taxon>Dikarya</taxon>
        <taxon>Basidiomycota</taxon>
        <taxon>Ustilaginomycotina</taxon>
        <taxon>Exobasidiomycetes</taxon>
        <taxon>Exobasidiales</taxon>
        <taxon>Brachybasidiaceae</taxon>
        <taxon>Meira</taxon>
    </lineage>
</organism>
<comment type="similarity">
    <text evidence="1">Belongs to the MCM10 family.</text>
</comment>
<dbReference type="GO" id="GO:0043596">
    <property type="term" value="C:nuclear replication fork"/>
    <property type="evidence" value="ECO:0007669"/>
    <property type="project" value="TreeGrafter"/>
</dbReference>
<dbReference type="STRING" id="1280837.A0A316V6S9"/>
<dbReference type="Pfam" id="PF09329">
    <property type="entry name" value="zf-primase"/>
    <property type="match status" value="1"/>
</dbReference>
<dbReference type="InParanoid" id="A0A316V6S9"/>
<dbReference type="GeneID" id="37019580"/>
<evidence type="ECO:0000259" key="3">
    <source>
        <dbReference type="Pfam" id="PF09329"/>
    </source>
</evidence>
<feature type="region of interest" description="Disordered" evidence="2">
    <location>
        <begin position="623"/>
        <end position="674"/>
    </location>
</feature>
<evidence type="ECO:0000256" key="2">
    <source>
        <dbReference type="SAM" id="MobiDB-lite"/>
    </source>
</evidence>
<dbReference type="Gene3D" id="2.40.50.140">
    <property type="entry name" value="Nucleic acid-binding proteins"/>
    <property type="match status" value="1"/>
</dbReference>
<dbReference type="PANTHER" id="PTHR13454">
    <property type="entry name" value="PROTEIN MCM10 HOMOLOG"/>
    <property type="match status" value="1"/>
</dbReference>
<dbReference type="EMBL" id="KZ819604">
    <property type="protein sequence ID" value="PWN33297.1"/>
    <property type="molecule type" value="Genomic_DNA"/>
</dbReference>
<feature type="region of interest" description="Disordered" evidence="2">
    <location>
        <begin position="453"/>
        <end position="515"/>
    </location>
</feature>
<dbReference type="RefSeq" id="XP_025353599.1">
    <property type="nucleotide sequence ID" value="XM_025497799.1"/>
</dbReference>
<evidence type="ECO:0000313" key="5">
    <source>
        <dbReference type="Proteomes" id="UP000245771"/>
    </source>
</evidence>
<dbReference type="OrthoDB" id="3264597at2759"/>
<feature type="compositionally biased region" description="Polar residues" evidence="2">
    <location>
        <begin position="492"/>
        <end position="505"/>
    </location>
</feature>
<accession>A0A316V6S9</accession>
<dbReference type="InterPro" id="IPR040184">
    <property type="entry name" value="Mcm10"/>
</dbReference>
<reference evidence="4 5" key="1">
    <citation type="journal article" date="2018" name="Mol. Biol. Evol.">
        <title>Broad Genomic Sampling Reveals a Smut Pathogenic Ancestry of the Fungal Clade Ustilaginomycotina.</title>
        <authorList>
            <person name="Kijpornyongpan T."/>
            <person name="Mondo S.J."/>
            <person name="Barry K."/>
            <person name="Sandor L."/>
            <person name="Lee J."/>
            <person name="Lipzen A."/>
            <person name="Pangilinan J."/>
            <person name="LaButti K."/>
            <person name="Hainaut M."/>
            <person name="Henrissat B."/>
            <person name="Grigoriev I.V."/>
            <person name="Spatafora J.W."/>
            <person name="Aime M.C."/>
        </authorList>
    </citation>
    <scope>NUCLEOTIDE SEQUENCE [LARGE SCALE GENOMIC DNA]</scope>
    <source>
        <strain evidence="4 5">MCA 3882</strain>
    </source>
</reference>
<evidence type="ECO:0000256" key="1">
    <source>
        <dbReference type="ARBA" id="ARBA00009679"/>
    </source>
</evidence>
<dbReference type="AlphaFoldDB" id="A0A316V6S9"/>
<dbReference type="PANTHER" id="PTHR13454:SF11">
    <property type="entry name" value="PROTEIN MCM10 HOMOLOG"/>
    <property type="match status" value="1"/>
</dbReference>
<name>A0A316V6S9_9BASI</name>
<dbReference type="GO" id="GO:0006270">
    <property type="term" value="P:DNA replication initiation"/>
    <property type="evidence" value="ECO:0007669"/>
    <property type="project" value="InterPro"/>
</dbReference>
<keyword evidence="5" id="KW-1185">Reference proteome</keyword>
<feature type="region of interest" description="Disordered" evidence="2">
    <location>
        <begin position="531"/>
        <end position="567"/>
    </location>
</feature>
<dbReference type="GO" id="GO:0003688">
    <property type="term" value="F:DNA replication origin binding"/>
    <property type="evidence" value="ECO:0007669"/>
    <property type="project" value="TreeGrafter"/>
</dbReference>
<feature type="compositionally biased region" description="Acidic residues" evidence="2">
    <location>
        <begin position="653"/>
        <end position="662"/>
    </location>
</feature>
<feature type="compositionally biased region" description="Polar residues" evidence="2">
    <location>
        <begin position="302"/>
        <end position="313"/>
    </location>
</feature>
<sequence length="674" mass="74291">MNGIKRKYDESHPISFLAGSANAQRLRNTKKKVEVIRYQRNVNASFQSNQSSTSTTEKEAASNSTTFSLENDQKEKAQLISDSLTLGPKDIQAPEDDLHFTKFEPNTGIELKKRFVPNLNVSGYLEGRTLVPISTLYSICLPGESNDGKCTIPIDGDWLIIGAIAERKASYEIKGYKLDTKGRKIDEEKFKAEYLAYMERKGGGPPDMNDLDNPWRDVQKEVPKSVSQTYTLVDIGQRLEKQETAGDSMLMVTVYKAEEVRVDGGANRKYIGGSGGAYELMATLGAGTVVCLLNPIITHGPTRSTSTSTYEQSNTDKKKSQSGSDKSMIGLKPRRWENVLTIGIAKHVGKCESARRDGQACGNFIDLRTSMRACSYHSHLSTSKSRRGRQEFANNTSIFMRSSGQRATPYSFSEGMAFSQSKAYVSKGYSGASADSRFDMDAGKGREAEAKFIRDAREKEAENKISSQLIKNRRSRPKDKVPQTKGADVQEQRPSQNVPQTTSDSQKPEGQRNSYGSRLVQDALKELKKSTAGLPNGIVDRDKMNSSQGRSGSIRLPGSSEKKELSSVKLDKVSKKSFFVFEYYADKSLPSIEQLLARHSASAQIPMPLMNLKVGVGKSAVRAPSNPSLGRNLKLAPKRPNAVDSRPIKMSTDDDSSSDDDLVIERVVKPGKTT</sequence>
<dbReference type="Proteomes" id="UP000245771">
    <property type="component" value="Unassembled WGS sequence"/>
</dbReference>
<feature type="domain" description="Zinc finger Mcm10/DnaG-type" evidence="3">
    <location>
        <begin position="343"/>
        <end position="389"/>
    </location>
</feature>